<accession>A0ABU1Z8L0</accession>
<dbReference type="SMART" id="SM00448">
    <property type="entry name" value="REC"/>
    <property type="match status" value="1"/>
</dbReference>
<dbReference type="Pfam" id="PF00072">
    <property type="entry name" value="Response_reg"/>
    <property type="match status" value="1"/>
</dbReference>
<keyword evidence="4" id="KW-1185">Reference proteome</keyword>
<evidence type="ECO:0000259" key="2">
    <source>
        <dbReference type="PROSITE" id="PS50110"/>
    </source>
</evidence>
<keyword evidence="3" id="KW-0238">DNA-binding</keyword>
<dbReference type="InterPro" id="IPR011006">
    <property type="entry name" value="CheY-like_superfamily"/>
</dbReference>
<evidence type="ECO:0000313" key="4">
    <source>
        <dbReference type="Proteomes" id="UP001180536"/>
    </source>
</evidence>
<gene>
    <name evidence="3" type="ORF">J2X16_002285</name>
</gene>
<dbReference type="EMBL" id="JAVDXQ010000003">
    <property type="protein sequence ID" value="MDR7296938.1"/>
    <property type="molecule type" value="Genomic_DNA"/>
</dbReference>
<dbReference type="PROSITE" id="PS50110">
    <property type="entry name" value="RESPONSE_REGULATORY"/>
    <property type="match status" value="1"/>
</dbReference>
<evidence type="ECO:0000313" key="3">
    <source>
        <dbReference type="EMBL" id="MDR7296938.1"/>
    </source>
</evidence>
<dbReference type="Proteomes" id="UP001180536">
    <property type="component" value="Unassembled WGS sequence"/>
</dbReference>
<keyword evidence="1" id="KW-0597">Phosphoprotein</keyword>
<dbReference type="RefSeq" id="WP_310344586.1">
    <property type="nucleotide sequence ID" value="NZ_JAVDXQ010000003.1"/>
</dbReference>
<dbReference type="GO" id="GO:0003677">
    <property type="term" value="F:DNA binding"/>
    <property type="evidence" value="ECO:0007669"/>
    <property type="project" value="UniProtKB-KW"/>
</dbReference>
<evidence type="ECO:0000256" key="1">
    <source>
        <dbReference type="PROSITE-ProRule" id="PRU00169"/>
    </source>
</evidence>
<reference evidence="3 4" key="1">
    <citation type="submission" date="2023-07" db="EMBL/GenBank/DDBJ databases">
        <title>Sorghum-associated microbial communities from plants grown in Nebraska, USA.</title>
        <authorList>
            <person name="Schachtman D."/>
        </authorList>
    </citation>
    <scope>NUCLEOTIDE SEQUENCE [LARGE SCALE GENOMIC DNA]</scope>
    <source>
        <strain evidence="3 4">BE310</strain>
    </source>
</reference>
<organism evidence="3 4">
    <name type="scientific">Pelomonas aquatica</name>
    <dbReference type="NCBI Taxonomy" id="431058"/>
    <lineage>
        <taxon>Bacteria</taxon>
        <taxon>Pseudomonadati</taxon>
        <taxon>Pseudomonadota</taxon>
        <taxon>Betaproteobacteria</taxon>
        <taxon>Burkholderiales</taxon>
        <taxon>Sphaerotilaceae</taxon>
        <taxon>Roseateles</taxon>
    </lineage>
</organism>
<sequence>MSDPLKFLVADPLAGVQTFVRQLLQSRGFVVDNVLCCADTETALAQGLIFKPHFLITDWFAKAPLTGIQLYQRLRDARPALHLSLLSFEVTPEHELQARALGAHFLLQKPFTADQLKAHMMQALQTVAKNAPGLPSPTRGVMHTARPAAPRPPPVIGALPVIKPGDKVRFNGAVHVAQYVVHRSGETVVQLQGLGGLIPLGRLAPV</sequence>
<dbReference type="SUPFAM" id="SSF52172">
    <property type="entry name" value="CheY-like"/>
    <property type="match status" value="1"/>
</dbReference>
<name>A0ABU1Z8L0_9BURK</name>
<feature type="domain" description="Response regulatory" evidence="2">
    <location>
        <begin position="6"/>
        <end position="124"/>
    </location>
</feature>
<comment type="caution">
    <text evidence="3">The sequence shown here is derived from an EMBL/GenBank/DDBJ whole genome shotgun (WGS) entry which is preliminary data.</text>
</comment>
<proteinExistence type="predicted"/>
<protein>
    <submittedName>
        <fullName evidence="3">DNA-binding response OmpR family regulator</fullName>
    </submittedName>
</protein>
<dbReference type="CDD" id="cd00156">
    <property type="entry name" value="REC"/>
    <property type="match status" value="1"/>
</dbReference>
<feature type="modified residue" description="4-aspartylphosphate" evidence="1">
    <location>
        <position position="58"/>
    </location>
</feature>
<dbReference type="Gene3D" id="3.40.50.2300">
    <property type="match status" value="1"/>
</dbReference>
<dbReference type="InterPro" id="IPR001789">
    <property type="entry name" value="Sig_transdc_resp-reg_receiver"/>
</dbReference>